<evidence type="ECO:0000313" key="2">
    <source>
        <dbReference type="EMBL" id="KAJ3790157.1"/>
    </source>
</evidence>
<keyword evidence="1" id="KW-0812">Transmembrane</keyword>
<gene>
    <name evidence="2" type="ORF">GGU10DRAFT_341222</name>
</gene>
<dbReference type="AlphaFoldDB" id="A0AA38NS67"/>
<keyword evidence="3" id="KW-1185">Reference proteome</keyword>
<dbReference type="EMBL" id="MU793252">
    <property type="protein sequence ID" value="KAJ3790157.1"/>
    <property type="molecule type" value="Genomic_DNA"/>
</dbReference>
<evidence type="ECO:0000313" key="3">
    <source>
        <dbReference type="Proteomes" id="UP001163798"/>
    </source>
</evidence>
<evidence type="ECO:0000256" key="1">
    <source>
        <dbReference type="SAM" id="Phobius"/>
    </source>
</evidence>
<proteinExistence type="predicted"/>
<name>A0AA38NS67_9AGAR</name>
<accession>A0AA38NS67</accession>
<dbReference type="Proteomes" id="UP001163798">
    <property type="component" value="Unassembled WGS sequence"/>
</dbReference>
<reference evidence="2" key="1">
    <citation type="submission" date="2022-08" db="EMBL/GenBank/DDBJ databases">
        <authorList>
            <consortium name="DOE Joint Genome Institute"/>
            <person name="Min B."/>
            <person name="Riley R."/>
            <person name="Sierra-Patev S."/>
            <person name="Naranjo-Ortiz M."/>
            <person name="Looney B."/>
            <person name="Konkel Z."/>
            <person name="Slot J.C."/>
            <person name="Sakamoto Y."/>
            <person name="Steenwyk J.L."/>
            <person name="Rokas A."/>
            <person name="Carro J."/>
            <person name="Camarero S."/>
            <person name="Ferreira P."/>
            <person name="Molpeceres G."/>
            <person name="Ruiz-Duenas F.J."/>
            <person name="Serrano A."/>
            <person name="Henrissat B."/>
            <person name="Drula E."/>
            <person name="Hughes K.W."/>
            <person name="Mata J.L."/>
            <person name="Ishikawa N.K."/>
            <person name="Vargas-Isla R."/>
            <person name="Ushijima S."/>
            <person name="Smith C.A."/>
            <person name="Ahrendt S."/>
            <person name="Andreopoulos W."/>
            <person name="He G."/>
            <person name="Labutti K."/>
            <person name="Lipzen A."/>
            <person name="Ng V."/>
            <person name="Sandor L."/>
            <person name="Barry K."/>
            <person name="Martinez A.T."/>
            <person name="Xiao Y."/>
            <person name="Gibbons J.G."/>
            <person name="Terashima K."/>
            <person name="Hibbett D.S."/>
            <person name="Grigoriev I.V."/>
        </authorList>
    </citation>
    <scope>NUCLEOTIDE SEQUENCE</scope>
    <source>
        <strain evidence="2">TFB10291</strain>
    </source>
</reference>
<protein>
    <submittedName>
        <fullName evidence="2">Uncharacterized protein</fullName>
    </submittedName>
</protein>
<comment type="caution">
    <text evidence="2">The sequence shown here is derived from an EMBL/GenBank/DDBJ whole genome shotgun (WGS) entry which is preliminary data.</text>
</comment>
<keyword evidence="1" id="KW-0472">Membrane</keyword>
<feature type="transmembrane region" description="Helical" evidence="1">
    <location>
        <begin position="20"/>
        <end position="38"/>
    </location>
</feature>
<organism evidence="2 3">
    <name type="scientific">Lentinula aff. detonsa</name>
    <dbReference type="NCBI Taxonomy" id="2804958"/>
    <lineage>
        <taxon>Eukaryota</taxon>
        <taxon>Fungi</taxon>
        <taxon>Dikarya</taxon>
        <taxon>Basidiomycota</taxon>
        <taxon>Agaricomycotina</taxon>
        <taxon>Agaricomycetes</taxon>
        <taxon>Agaricomycetidae</taxon>
        <taxon>Agaricales</taxon>
        <taxon>Marasmiineae</taxon>
        <taxon>Omphalotaceae</taxon>
        <taxon>Lentinula</taxon>
    </lineage>
</organism>
<sequence>MGSWKCGAGKIPRQLGSGWIWYPLSSVFFLVSMSMATASSRRWRGLFSHHQTRIDREESEFEFICSSRRQIG</sequence>
<keyword evidence="1" id="KW-1133">Transmembrane helix</keyword>